<dbReference type="EMBL" id="AP026802">
    <property type="protein sequence ID" value="BDR58735.1"/>
    <property type="molecule type" value="Genomic_DNA"/>
</dbReference>
<accession>A0AAU9DAZ1</accession>
<gene>
    <name evidence="3" type="ORF">XA3_11760</name>
</gene>
<feature type="transmembrane region" description="Helical" evidence="1">
    <location>
        <begin position="195"/>
        <end position="213"/>
    </location>
</feature>
<dbReference type="InterPro" id="IPR008756">
    <property type="entry name" value="Peptidase_M56"/>
</dbReference>
<feature type="domain" description="Peptidase M56" evidence="2">
    <location>
        <begin position="2"/>
        <end position="281"/>
    </location>
</feature>
<keyword evidence="1" id="KW-1133">Transmembrane helix</keyword>
<dbReference type="Proteomes" id="UP001321861">
    <property type="component" value="Chromosome"/>
</dbReference>
<dbReference type="CDD" id="cd07341">
    <property type="entry name" value="M56_BlaR1_MecR1_like"/>
    <property type="match status" value="1"/>
</dbReference>
<keyword evidence="1" id="KW-0812">Transmembrane</keyword>
<dbReference type="AlphaFoldDB" id="A0AAU9DAZ1"/>
<feature type="transmembrane region" description="Helical" evidence="1">
    <location>
        <begin position="294"/>
        <end position="311"/>
    </location>
</feature>
<proteinExistence type="predicted"/>
<feature type="transmembrane region" description="Helical" evidence="1">
    <location>
        <begin position="89"/>
        <end position="111"/>
    </location>
</feature>
<dbReference type="RefSeq" id="WP_317634571.1">
    <property type="nucleotide sequence ID" value="NZ_AP026802.1"/>
</dbReference>
<dbReference type="Pfam" id="PF05569">
    <property type="entry name" value="Peptidase_M56"/>
    <property type="match status" value="1"/>
</dbReference>
<evidence type="ECO:0000256" key="1">
    <source>
        <dbReference type="SAM" id="Phobius"/>
    </source>
</evidence>
<evidence type="ECO:0000259" key="2">
    <source>
        <dbReference type="Pfam" id="PF05569"/>
    </source>
</evidence>
<name>A0AAU9DAZ1_9LACO</name>
<feature type="transmembrane region" description="Helical" evidence="1">
    <location>
        <begin position="6"/>
        <end position="25"/>
    </location>
</feature>
<sequence length="374" mass="44800">MQLTISSIIMSLIVFGIFDWIFRLFMNKNRFYRKYTLFFLDVLSFLMVAKLCFPFEFKFTKTIESENVYAFFYSIGRSYPKNSPGKFNVGFYLEIIWLIGSVIFLSIFLFNNLDIFRRLRRLNPLPEKYLSPKVKGMIPANVKLYYLPTNDSPFNYGFFKQKIFLTDLNLTEEEYKFVIEHELAHIRRRDGLRQFIVGLLVCIYWWFLPIYWFQKRIYKLHDLNADFGVVKNKNLEECESYIDCLTKITSLLKKERAINYKFHYTYFASVEKSSFDQRVSFLIKSYKNRNSSNFMNLLLLSIVIFMNLFIIEPSYPNPKCAEGTFEINPKDPETYVLKKDNKYYLIIDDKNICPLVNFPRTTDENLKQLSVRER</sequence>
<evidence type="ECO:0000313" key="4">
    <source>
        <dbReference type="Proteomes" id="UP001321861"/>
    </source>
</evidence>
<dbReference type="KEGG" id="xap:XA3_11760"/>
<dbReference type="PANTHER" id="PTHR34978">
    <property type="entry name" value="POSSIBLE SENSOR-TRANSDUCER PROTEIN BLAR"/>
    <property type="match status" value="1"/>
</dbReference>
<keyword evidence="4" id="KW-1185">Reference proteome</keyword>
<keyword evidence="1" id="KW-0472">Membrane</keyword>
<dbReference type="InterPro" id="IPR052173">
    <property type="entry name" value="Beta-lactam_resp_regulator"/>
</dbReference>
<organism evidence="3 4">
    <name type="scientific">Xylocopilactobacillus apicola</name>
    <dbReference type="NCBI Taxonomy" id="2932184"/>
    <lineage>
        <taxon>Bacteria</taxon>
        <taxon>Bacillati</taxon>
        <taxon>Bacillota</taxon>
        <taxon>Bacilli</taxon>
        <taxon>Lactobacillales</taxon>
        <taxon>Lactobacillaceae</taxon>
        <taxon>Xylocopilactobacillus</taxon>
    </lineage>
</organism>
<dbReference type="PANTHER" id="PTHR34978:SF3">
    <property type="entry name" value="SLR0241 PROTEIN"/>
    <property type="match status" value="1"/>
</dbReference>
<reference evidence="3 4" key="1">
    <citation type="journal article" date="2023" name="Microbiol. Spectr.">
        <title>Symbiosis of Carpenter Bees with Uncharacterized Lactic Acid Bacteria Showing NAD Auxotrophy.</title>
        <authorList>
            <person name="Kawasaki S."/>
            <person name="Ozawa K."/>
            <person name="Mori T."/>
            <person name="Yamamoto A."/>
            <person name="Ito M."/>
            <person name="Ohkuma M."/>
            <person name="Sakamoto M."/>
            <person name="Matsutani M."/>
        </authorList>
    </citation>
    <scope>NUCLEOTIDE SEQUENCE [LARGE SCALE GENOMIC DNA]</scope>
    <source>
        <strain evidence="3 4">XA3</strain>
    </source>
</reference>
<protein>
    <recommendedName>
        <fullName evidence="2">Peptidase M56 domain-containing protein</fullName>
    </recommendedName>
</protein>
<evidence type="ECO:0000313" key="3">
    <source>
        <dbReference type="EMBL" id="BDR58735.1"/>
    </source>
</evidence>
<feature type="transmembrane region" description="Helical" evidence="1">
    <location>
        <begin position="37"/>
        <end position="57"/>
    </location>
</feature>